<protein>
    <recommendedName>
        <fullName evidence="4">Inhibitor I9 domain-containing protein</fullName>
    </recommendedName>
</protein>
<feature type="compositionally biased region" description="Low complexity" evidence="1">
    <location>
        <begin position="173"/>
        <end position="188"/>
    </location>
</feature>
<accession>A0A0D2ND69</accession>
<name>A0A0D2ND69_9CHLO</name>
<sequence length="201" mass="19495">MASAAQASLIIPQPNGRSPLVILSTGPPKPYPRGSPAAAASGPPGKPRPYPAAAPASQDPAEAAAAAALAAGQPQDMLVVFQRDDKAGNAAVKARVFAPTSAASKAGNRLARDYSSLAISLVTVPNLAALKALKADPNVQSVQPDRQAHTMQPGSARAGGPGPARVGTGGPAPAGAAPAGPAAPVAGATKGGAGSFVLGRD</sequence>
<keyword evidence="3" id="KW-1185">Reference proteome</keyword>
<dbReference type="Gene3D" id="3.30.70.80">
    <property type="entry name" value="Peptidase S8 propeptide/proteinase inhibitor I9"/>
    <property type="match status" value="1"/>
</dbReference>
<feature type="region of interest" description="Disordered" evidence="1">
    <location>
        <begin position="137"/>
        <end position="201"/>
    </location>
</feature>
<feature type="region of interest" description="Disordered" evidence="1">
    <location>
        <begin position="1"/>
        <end position="59"/>
    </location>
</feature>
<evidence type="ECO:0000313" key="3">
    <source>
        <dbReference type="Proteomes" id="UP000054498"/>
    </source>
</evidence>
<evidence type="ECO:0008006" key="4">
    <source>
        <dbReference type="Google" id="ProtNLM"/>
    </source>
</evidence>
<feature type="compositionally biased region" description="Low complexity" evidence="1">
    <location>
        <begin position="34"/>
        <end position="43"/>
    </location>
</feature>
<dbReference type="GeneID" id="25737566"/>
<feature type="compositionally biased region" description="Gly residues" evidence="1">
    <location>
        <begin position="157"/>
        <end position="172"/>
    </location>
</feature>
<evidence type="ECO:0000256" key="1">
    <source>
        <dbReference type="SAM" id="MobiDB-lite"/>
    </source>
</evidence>
<feature type="compositionally biased region" description="Polar residues" evidence="1">
    <location>
        <begin position="138"/>
        <end position="152"/>
    </location>
</feature>
<dbReference type="EMBL" id="KK100882">
    <property type="protein sequence ID" value="KIZ03271.1"/>
    <property type="molecule type" value="Genomic_DNA"/>
</dbReference>
<dbReference type="KEGG" id="mng:MNEG_4689"/>
<proteinExistence type="predicted"/>
<dbReference type="InterPro" id="IPR037045">
    <property type="entry name" value="S8pro/Inhibitor_I9_sf"/>
</dbReference>
<dbReference type="RefSeq" id="XP_013902290.1">
    <property type="nucleotide sequence ID" value="XM_014046836.1"/>
</dbReference>
<dbReference type="AlphaFoldDB" id="A0A0D2ND69"/>
<gene>
    <name evidence="2" type="ORF">MNEG_4689</name>
</gene>
<reference evidence="2 3" key="1">
    <citation type="journal article" date="2013" name="BMC Genomics">
        <title>Reconstruction of the lipid metabolism for the microalga Monoraphidium neglectum from its genome sequence reveals characteristics suitable for biofuel production.</title>
        <authorList>
            <person name="Bogen C."/>
            <person name="Al-Dilaimi A."/>
            <person name="Albersmeier A."/>
            <person name="Wichmann J."/>
            <person name="Grundmann M."/>
            <person name="Rupp O."/>
            <person name="Lauersen K.J."/>
            <person name="Blifernez-Klassen O."/>
            <person name="Kalinowski J."/>
            <person name="Goesmann A."/>
            <person name="Mussgnug J.H."/>
            <person name="Kruse O."/>
        </authorList>
    </citation>
    <scope>NUCLEOTIDE SEQUENCE [LARGE SCALE GENOMIC DNA]</scope>
    <source>
        <strain evidence="2 3">SAG 48.87</strain>
    </source>
</reference>
<dbReference type="Proteomes" id="UP000054498">
    <property type="component" value="Unassembled WGS sequence"/>
</dbReference>
<organism evidence="2 3">
    <name type="scientific">Monoraphidium neglectum</name>
    <dbReference type="NCBI Taxonomy" id="145388"/>
    <lineage>
        <taxon>Eukaryota</taxon>
        <taxon>Viridiplantae</taxon>
        <taxon>Chlorophyta</taxon>
        <taxon>core chlorophytes</taxon>
        <taxon>Chlorophyceae</taxon>
        <taxon>CS clade</taxon>
        <taxon>Sphaeropleales</taxon>
        <taxon>Selenastraceae</taxon>
        <taxon>Monoraphidium</taxon>
    </lineage>
</organism>
<evidence type="ECO:0000313" key="2">
    <source>
        <dbReference type="EMBL" id="KIZ03271.1"/>
    </source>
</evidence>